<accession>A0A1Q6RAF9</accession>
<gene>
    <name evidence="2" type="ORF">BHW43_00190</name>
</gene>
<sequence>MDNKKLIHDTVVATLAALNSQPKPQDCYKATEARLYAYSTLRANIEQYKLDIRDLKAERVTEKSKDITCWGGASSRLTPEEKQQARIMAVEVKLARDQAEVDKIDRILNRLGASEDAVAVDLIRQAYFFCVPLDDIALREGVSLSTIQRRRTRLVRQLALMLYGAEALM</sequence>
<dbReference type="EMBL" id="MNTG01000001">
    <property type="protein sequence ID" value="OLA39352.1"/>
    <property type="molecule type" value="Genomic_DNA"/>
</dbReference>
<evidence type="ECO:0000313" key="3">
    <source>
        <dbReference type="Proteomes" id="UP000186777"/>
    </source>
</evidence>
<feature type="coiled-coil region" evidence="1">
    <location>
        <begin position="38"/>
        <end position="65"/>
    </location>
</feature>
<dbReference type="RefSeq" id="WP_303679059.1">
    <property type="nucleotide sequence ID" value="NZ_MNTG01000001.1"/>
</dbReference>
<organism evidence="2 3">
    <name type="scientific">Phascolarctobacterium succinatutens</name>
    <dbReference type="NCBI Taxonomy" id="626940"/>
    <lineage>
        <taxon>Bacteria</taxon>
        <taxon>Bacillati</taxon>
        <taxon>Bacillota</taxon>
        <taxon>Negativicutes</taxon>
        <taxon>Acidaminococcales</taxon>
        <taxon>Acidaminococcaceae</taxon>
        <taxon>Phascolarctobacterium</taxon>
    </lineage>
</organism>
<dbReference type="Proteomes" id="UP000186777">
    <property type="component" value="Unassembled WGS sequence"/>
</dbReference>
<evidence type="ECO:0000313" key="2">
    <source>
        <dbReference type="EMBL" id="OLA39352.1"/>
    </source>
</evidence>
<protein>
    <submittedName>
        <fullName evidence="2">Uncharacterized protein</fullName>
    </submittedName>
</protein>
<dbReference type="AlphaFoldDB" id="A0A1Q6RAF9"/>
<reference evidence="2 3" key="1">
    <citation type="journal article" date="2016" name="Nat. Biotechnol.">
        <title>Measurement of bacterial replication rates in microbial communities.</title>
        <authorList>
            <person name="Brown C.T."/>
            <person name="Olm M.R."/>
            <person name="Thomas B.C."/>
            <person name="Banfield J.F."/>
        </authorList>
    </citation>
    <scope>NUCLEOTIDE SEQUENCE [LARGE SCALE GENOMIC DNA]</scope>
    <source>
        <strain evidence="2">46_33</strain>
    </source>
</reference>
<comment type="caution">
    <text evidence="2">The sequence shown here is derived from an EMBL/GenBank/DDBJ whole genome shotgun (WGS) entry which is preliminary data.</text>
</comment>
<proteinExistence type="predicted"/>
<name>A0A1Q6RAF9_9FIRM</name>
<keyword evidence="1" id="KW-0175">Coiled coil</keyword>
<dbReference type="STRING" id="626940.BHW43_00190"/>
<evidence type="ECO:0000256" key="1">
    <source>
        <dbReference type="SAM" id="Coils"/>
    </source>
</evidence>